<organism evidence="1 2">
    <name type="scientific">Paraburkholderia piptadeniae</name>
    <dbReference type="NCBI Taxonomy" id="1701573"/>
    <lineage>
        <taxon>Bacteria</taxon>
        <taxon>Pseudomonadati</taxon>
        <taxon>Pseudomonadota</taxon>
        <taxon>Betaproteobacteria</taxon>
        <taxon>Burkholderiales</taxon>
        <taxon>Burkholderiaceae</taxon>
        <taxon>Paraburkholderia</taxon>
    </lineage>
</organism>
<dbReference type="Proteomes" id="UP000195569">
    <property type="component" value="Unassembled WGS sequence"/>
</dbReference>
<evidence type="ECO:0000313" key="2">
    <source>
        <dbReference type="Proteomes" id="UP000195569"/>
    </source>
</evidence>
<proteinExistence type="predicted"/>
<accession>A0A1N7SNL3</accession>
<dbReference type="EMBL" id="CYGY02000067">
    <property type="protein sequence ID" value="SIT49048.1"/>
    <property type="molecule type" value="Genomic_DNA"/>
</dbReference>
<name>A0A1N7SNL3_9BURK</name>
<comment type="caution">
    <text evidence="1">The sequence shown here is derived from an EMBL/GenBank/DDBJ whole genome shotgun (WGS) entry which is preliminary data.</text>
</comment>
<reference evidence="1" key="1">
    <citation type="submission" date="2016-12" db="EMBL/GenBank/DDBJ databases">
        <authorList>
            <person name="Moulin L."/>
        </authorList>
    </citation>
    <scope>NUCLEOTIDE SEQUENCE [LARGE SCALE GENOMIC DNA]</scope>
    <source>
        <strain evidence="1">STM 7183</strain>
    </source>
</reference>
<protein>
    <submittedName>
        <fullName evidence="1">Uncharacterized protein</fullName>
    </submittedName>
</protein>
<sequence>MAASAITERGALATWFFGGSDIDEGIGTVDRRRDDSRKAAAVIKRFRLLHRFILPSPPHQPDEPIQDTAVACEHRVLPDNPAASPRGPAAPHRPIIFVERLANERSGV</sequence>
<gene>
    <name evidence="1" type="ORF">BN2476_670086</name>
</gene>
<keyword evidence="2" id="KW-1185">Reference proteome</keyword>
<dbReference type="AlphaFoldDB" id="A0A1N7SNL3"/>
<evidence type="ECO:0000313" key="1">
    <source>
        <dbReference type="EMBL" id="SIT49048.1"/>
    </source>
</evidence>